<gene>
    <name evidence="1" type="ORF">ADL15_22200</name>
</gene>
<accession>A0A124GA84</accession>
<protein>
    <submittedName>
        <fullName evidence="1">Uncharacterized protein</fullName>
    </submittedName>
</protein>
<dbReference type="AlphaFoldDB" id="A0A124GA84"/>
<evidence type="ECO:0000313" key="2">
    <source>
        <dbReference type="Proteomes" id="UP000053244"/>
    </source>
</evidence>
<comment type="caution">
    <text evidence="1">The sequence shown here is derived from an EMBL/GenBank/DDBJ whole genome shotgun (WGS) entry which is preliminary data.</text>
</comment>
<sequence>MDDAVDRAEEVRSLCRALRDADGLLGLSGPQHHELLEHVARAEQAATANDPTAVDAPVRAIRYLLVEVADGPIAAFMADAAARIVGGDVGRLFF</sequence>
<keyword evidence="2" id="KW-1185">Reference proteome</keyword>
<reference evidence="1 2" key="1">
    <citation type="submission" date="2015-10" db="EMBL/GenBank/DDBJ databases">
        <authorList>
            <person name="Gilbert D.G."/>
        </authorList>
    </citation>
    <scope>NUCLEOTIDE SEQUENCE [LARGE SCALE GENOMIC DNA]</scope>
    <source>
        <strain evidence="1 2">NRRL B-16712</strain>
    </source>
</reference>
<evidence type="ECO:0000313" key="1">
    <source>
        <dbReference type="EMBL" id="KUL31447.1"/>
    </source>
</evidence>
<dbReference type="EMBL" id="LLZH01000212">
    <property type="protein sequence ID" value="KUL31447.1"/>
    <property type="molecule type" value="Genomic_DNA"/>
</dbReference>
<name>A0A124GA84_9ACTN</name>
<dbReference type="Proteomes" id="UP000053244">
    <property type="component" value="Unassembled WGS sequence"/>
</dbReference>
<dbReference type="RefSeq" id="WP_067694370.1">
    <property type="nucleotide sequence ID" value="NZ_LLZH01000212.1"/>
</dbReference>
<proteinExistence type="predicted"/>
<dbReference type="OrthoDB" id="9899046at2"/>
<organism evidence="1 2">
    <name type="scientific">Actinoplanes awajinensis subsp. mycoplanecinus</name>
    <dbReference type="NCBI Taxonomy" id="135947"/>
    <lineage>
        <taxon>Bacteria</taxon>
        <taxon>Bacillati</taxon>
        <taxon>Actinomycetota</taxon>
        <taxon>Actinomycetes</taxon>
        <taxon>Micromonosporales</taxon>
        <taxon>Micromonosporaceae</taxon>
        <taxon>Actinoplanes</taxon>
    </lineage>
</organism>